<accession>A0ABS4ED32</accession>
<protein>
    <submittedName>
        <fullName evidence="1">Serine/threonine protein phosphatase PrpC</fullName>
    </submittedName>
</protein>
<evidence type="ECO:0000313" key="2">
    <source>
        <dbReference type="Proteomes" id="UP000767291"/>
    </source>
</evidence>
<dbReference type="RefSeq" id="WP_209457252.1">
    <property type="nucleotide sequence ID" value="NZ_BAAACS010000019.1"/>
</dbReference>
<evidence type="ECO:0000313" key="1">
    <source>
        <dbReference type="EMBL" id="MBP1855855.1"/>
    </source>
</evidence>
<comment type="caution">
    <text evidence="1">The sequence shown here is derived from an EMBL/GenBank/DDBJ whole genome shotgun (WGS) entry which is preliminary data.</text>
</comment>
<organism evidence="1 2">
    <name type="scientific">Metaclostridioides mangenotii</name>
    <dbReference type="NCBI Taxonomy" id="1540"/>
    <lineage>
        <taxon>Bacteria</taxon>
        <taxon>Bacillati</taxon>
        <taxon>Bacillota</taxon>
        <taxon>Clostridia</taxon>
        <taxon>Peptostreptococcales</taxon>
        <taxon>Peptostreptococcaceae</taxon>
        <taxon>Metaclostridioides</taxon>
    </lineage>
</organism>
<dbReference type="Proteomes" id="UP000767291">
    <property type="component" value="Unassembled WGS sequence"/>
</dbReference>
<dbReference type="Gene3D" id="3.60.40.10">
    <property type="entry name" value="PPM-type phosphatase domain"/>
    <property type="match status" value="1"/>
</dbReference>
<dbReference type="InterPro" id="IPR036457">
    <property type="entry name" value="PPM-type-like_dom_sf"/>
</dbReference>
<name>A0ABS4ED32_9FIRM</name>
<dbReference type="EMBL" id="JAGGJX010000005">
    <property type="protein sequence ID" value="MBP1855855.1"/>
    <property type="molecule type" value="Genomic_DNA"/>
</dbReference>
<reference evidence="1 2" key="1">
    <citation type="submission" date="2021-03" db="EMBL/GenBank/DDBJ databases">
        <title>Genomic Encyclopedia of Type Strains, Phase IV (KMG-IV): sequencing the most valuable type-strain genomes for metagenomic binning, comparative biology and taxonomic classification.</title>
        <authorList>
            <person name="Goeker M."/>
        </authorList>
    </citation>
    <scope>NUCLEOTIDE SEQUENCE [LARGE SCALE GENOMIC DNA]</scope>
    <source>
        <strain evidence="1 2">DSM 1289</strain>
    </source>
</reference>
<proteinExistence type="predicted"/>
<keyword evidence="2" id="KW-1185">Reference proteome</keyword>
<sequence>MGLIIKNYCLFCNQGSSEYNEDVVGITPSGAWVLDGATGLNGRNLVSENSDARWYVQWWNEFLYKNISNSTTLKRIIEKGIEEINIEYKNRLSGATVDKLDLPSSSIAIVKFHEDKIEYLMLGDCSLFMRNGENSIIKDNTVCEFDNLVYDKMIDIVKTSNKPFKEVRDRVQDIIISNRLKKNTEGGYWILDFDKDAIPNSLHGYLDIKENSSFMLASDGFTCACERYGIIREEEILEVAEKYGIEHIYSLIRKFEEEDSNAMKIPRFKIKDDSSCVYFNLDRE</sequence>
<dbReference type="SUPFAM" id="SSF81606">
    <property type="entry name" value="PP2C-like"/>
    <property type="match status" value="1"/>
</dbReference>
<gene>
    <name evidence="1" type="ORF">J2Z43_002256</name>
</gene>